<name>A0AAD5K4R1_9FUNG</name>
<dbReference type="InterPro" id="IPR042099">
    <property type="entry name" value="ANL_N_sf"/>
</dbReference>
<comment type="similarity">
    <text evidence="1">Belongs to the ATP-dependent AMP-binding enzyme family.</text>
</comment>
<dbReference type="EMBL" id="JAIXMP010000023">
    <property type="protein sequence ID" value="KAI9255135.1"/>
    <property type="molecule type" value="Genomic_DNA"/>
</dbReference>
<sequence>MAAIKDQSEDMLSKYTDYDSLHQFYEACVNRYRDNVFIRYKVPNAFEFKTLTYSQVDIIVTHLANRWKSTLRTTKSNNNEDNHNIETTKLCIAVLTDNPTHAVLTFFAALKLGYIYFCLSFYNSQEAIVYLLKESSTCFLVTSEANREIAIKCTNTLGERDGVHIQVDDDPFDIDGILSQQESNPVMQQSSLDNEQQQEKKHQATFKENPLDTVAYMHTSGSTGLPKLIPCSTQSMLFSILGHIIHPNQQQNSGDLSSRPEELPIMSTDTLAYSSTVFISHAEYVFLIPIMLAGASVLLFDGKPLAPSKQLEAIKECGVTCMIVLPFDLVAMSEYLESVADRATNQQNAMILQSLKFCLYYGAPLQISTGDYLRSKGMNLQSMYGTTETSGLLLSNLSKNNNRWYDFTPSPALMHYATFEPYGDNLYHLVIHNDYPSLAKGFGNRPNGDFATNDLFAKNVQESLGNFTSWTHIGRIDDAINISYGSKVLPRPIEDEIRREDIVQQCIVIGNNRKCTAVLVELDYEKAM</sequence>
<feature type="domain" description="AMP-dependent synthetase/ligase" evidence="2">
    <location>
        <begin position="28"/>
        <end position="395"/>
    </location>
</feature>
<dbReference type="InterPro" id="IPR020845">
    <property type="entry name" value="AMP-binding_CS"/>
</dbReference>
<dbReference type="Pfam" id="PF23562">
    <property type="entry name" value="AMP-binding_C_3"/>
    <property type="match status" value="1"/>
</dbReference>
<protein>
    <recommendedName>
        <fullName evidence="2">AMP-dependent synthetase/ligase domain-containing protein</fullName>
    </recommendedName>
</protein>
<evidence type="ECO:0000256" key="1">
    <source>
        <dbReference type="ARBA" id="ARBA00006432"/>
    </source>
</evidence>
<evidence type="ECO:0000313" key="3">
    <source>
        <dbReference type="EMBL" id="KAI9255135.1"/>
    </source>
</evidence>
<gene>
    <name evidence="3" type="ORF">BDA99DRAFT_517966</name>
</gene>
<dbReference type="PANTHER" id="PTHR43201">
    <property type="entry name" value="ACYL-COA SYNTHETASE"/>
    <property type="match status" value="1"/>
</dbReference>
<comment type="caution">
    <text evidence="3">The sequence shown here is derived from an EMBL/GenBank/DDBJ whole genome shotgun (WGS) entry which is preliminary data.</text>
</comment>
<organism evidence="3 4">
    <name type="scientific">Phascolomyces articulosus</name>
    <dbReference type="NCBI Taxonomy" id="60185"/>
    <lineage>
        <taxon>Eukaryota</taxon>
        <taxon>Fungi</taxon>
        <taxon>Fungi incertae sedis</taxon>
        <taxon>Mucoromycota</taxon>
        <taxon>Mucoromycotina</taxon>
        <taxon>Mucoromycetes</taxon>
        <taxon>Mucorales</taxon>
        <taxon>Lichtheimiaceae</taxon>
        <taxon>Phascolomyces</taxon>
    </lineage>
</organism>
<evidence type="ECO:0000313" key="4">
    <source>
        <dbReference type="Proteomes" id="UP001209540"/>
    </source>
</evidence>
<dbReference type="Gene3D" id="3.40.50.12780">
    <property type="entry name" value="N-terminal domain of ligase-like"/>
    <property type="match status" value="1"/>
</dbReference>
<dbReference type="Proteomes" id="UP001209540">
    <property type="component" value="Unassembled WGS sequence"/>
</dbReference>
<dbReference type="InterPro" id="IPR000873">
    <property type="entry name" value="AMP-dep_synth/lig_dom"/>
</dbReference>
<dbReference type="PANTHER" id="PTHR43201:SF8">
    <property type="entry name" value="ACYL-COA SYNTHETASE FAMILY MEMBER 3"/>
    <property type="match status" value="1"/>
</dbReference>
<evidence type="ECO:0000259" key="2">
    <source>
        <dbReference type="Pfam" id="PF00501"/>
    </source>
</evidence>
<dbReference type="GO" id="GO:0006631">
    <property type="term" value="P:fatty acid metabolic process"/>
    <property type="evidence" value="ECO:0007669"/>
    <property type="project" value="TreeGrafter"/>
</dbReference>
<proteinExistence type="inferred from homology"/>
<dbReference type="GO" id="GO:0031956">
    <property type="term" value="F:medium-chain fatty acid-CoA ligase activity"/>
    <property type="evidence" value="ECO:0007669"/>
    <property type="project" value="TreeGrafter"/>
</dbReference>
<accession>A0AAD5K4R1</accession>
<dbReference type="SUPFAM" id="SSF56801">
    <property type="entry name" value="Acetyl-CoA synthetase-like"/>
    <property type="match status" value="1"/>
</dbReference>
<dbReference type="Pfam" id="PF00501">
    <property type="entry name" value="AMP-binding"/>
    <property type="match status" value="1"/>
</dbReference>
<dbReference type="AlphaFoldDB" id="A0AAD5K4R1"/>
<dbReference type="PROSITE" id="PS00455">
    <property type="entry name" value="AMP_BINDING"/>
    <property type="match status" value="1"/>
</dbReference>
<keyword evidence="4" id="KW-1185">Reference proteome</keyword>
<reference evidence="3" key="2">
    <citation type="submission" date="2023-02" db="EMBL/GenBank/DDBJ databases">
        <authorList>
            <consortium name="DOE Joint Genome Institute"/>
            <person name="Mondo S.J."/>
            <person name="Chang Y."/>
            <person name="Wang Y."/>
            <person name="Ahrendt S."/>
            <person name="Andreopoulos W."/>
            <person name="Barry K."/>
            <person name="Beard J."/>
            <person name="Benny G.L."/>
            <person name="Blankenship S."/>
            <person name="Bonito G."/>
            <person name="Cuomo C."/>
            <person name="Desiro A."/>
            <person name="Gervers K.A."/>
            <person name="Hundley H."/>
            <person name="Kuo A."/>
            <person name="LaButti K."/>
            <person name="Lang B.F."/>
            <person name="Lipzen A."/>
            <person name="O'Donnell K."/>
            <person name="Pangilinan J."/>
            <person name="Reynolds N."/>
            <person name="Sandor L."/>
            <person name="Smith M.W."/>
            <person name="Tsang A."/>
            <person name="Grigoriev I.V."/>
            <person name="Stajich J.E."/>
            <person name="Spatafora J.W."/>
        </authorList>
    </citation>
    <scope>NUCLEOTIDE SEQUENCE</scope>
    <source>
        <strain evidence="3">RSA 2281</strain>
    </source>
</reference>
<reference evidence="3" key="1">
    <citation type="journal article" date="2022" name="IScience">
        <title>Evolution of zygomycete secretomes and the origins of terrestrial fungal ecologies.</title>
        <authorList>
            <person name="Chang Y."/>
            <person name="Wang Y."/>
            <person name="Mondo S."/>
            <person name="Ahrendt S."/>
            <person name="Andreopoulos W."/>
            <person name="Barry K."/>
            <person name="Beard J."/>
            <person name="Benny G.L."/>
            <person name="Blankenship S."/>
            <person name="Bonito G."/>
            <person name="Cuomo C."/>
            <person name="Desiro A."/>
            <person name="Gervers K.A."/>
            <person name="Hundley H."/>
            <person name="Kuo A."/>
            <person name="LaButti K."/>
            <person name="Lang B.F."/>
            <person name="Lipzen A."/>
            <person name="O'Donnell K."/>
            <person name="Pangilinan J."/>
            <person name="Reynolds N."/>
            <person name="Sandor L."/>
            <person name="Smith M.E."/>
            <person name="Tsang A."/>
            <person name="Grigoriev I.V."/>
            <person name="Stajich J.E."/>
            <person name="Spatafora J.W."/>
        </authorList>
    </citation>
    <scope>NUCLEOTIDE SEQUENCE</scope>
    <source>
        <strain evidence="3">RSA 2281</strain>
    </source>
</reference>